<dbReference type="RefSeq" id="WP_076446688.1">
    <property type="nucleotide sequence ID" value="NZ_FTOQ01000003.1"/>
</dbReference>
<keyword evidence="3" id="KW-0031">Aminopeptidase</keyword>
<feature type="transmembrane region" description="Helical" evidence="1">
    <location>
        <begin position="286"/>
        <end position="305"/>
    </location>
</feature>
<evidence type="ECO:0000259" key="2">
    <source>
        <dbReference type="Pfam" id="PF00561"/>
    </source>
</evidence>
<accession>A0A1N7LTI2</accession>
<dbReference type="STRING" id="633194.SAMN05421759_103146"/>
<keyword evidence="1" id="KW-0472">Membrane</keyword>
<dbReference type="EMBL" id="FTOQ01000003">
    <property type="protein sequence ID" value="SIS77163.1"/>
    <property type="molecule type" value="Genomic_DNA"/>
</dbReference>
<sequence>MPVLRPSVLIPIIALAVALWSVVLLERARGAVGIEEVLFQETPATIYTGEADTGLLVIVSHGFAGSRQMMEAISLTLARAGHTVVAFDYYGHGRHETPLSPAVETVTGTTEDLVRQTLAVVSAAQARTGLTRVALVGHSMATDVIVRAAARLPATEAVVAISMYSEAVSASHPERLLIVSGATEGRLRDVALDVVAQIRPAGEGETVTGNGVIRRAVSAPWVGHVGVLWAPLTLTEIAGWLGGRVAPALTGPWIAALLVSIVVLFRPLAARLPATDAPARPDLRRRAMAAASAALVTGGVAVTGLPLFGLAGFGALGLAFGLWGATVLAILRPRMRLTGPDLAGAALLIAWGLGVFAIALDRYGAAFLPTGPRLPLMLALLPATLLFALADRALVAGRGLLARIGLRVPFLLALLLAMTLGPAQLGLAFTVLPVLVLFWLVYGTMARWVSARTGPVGAGLGAGVILAWAVAASTPLFQA</sequence>
<dbReference type="SUPFAM" id="SSF53474">
    <property type="entry name" value="alpha/beta-Hydrolases"/>
    <property type="match status" value="1"/>
</dbReference>
<dbReference type="Proteomes" id="UP000186684">
    <property type="component" value="Unassembled WGS sequence"/>
</dbReference>
<feature type="transmembrane region" description="Helical" evidence="1">
    <location>
        <begin position="311"/>
        <end position="330"/>
    </location>
</feature>
<name>A0A1N7LTI2_9RHOB</name>
<dbReference type="GO" id="GO:0004177">
    <property type="term" value="F:aminopeptidase activity"/>
    <property type="evidence" value="ECO:0007669"/>
    <property type="project" value="UniProtKB-KW"/>
</dbReference>
<keyword evidence="4" id="KW-1185">Reference proteome</keyword>
<feature type="transmembrane region" description="Helical" evidence="1">
    <location>
        <begin position="401"/>
        <end position="420"/>
    </location>
</feature>
<protein>
    <submittedName>
        <fullName evidence="3">Serine aminopeptidase, S33</fullName>
    </submittedName>
</protein>
<dbReference type="InterPro" id="IPR029058">
    <property type="entry name" value="AB_hydrolase_fold"/>
</dbReference>
<feature type="transmembrane region" description="Helical" evidence="1">
    <location>
        <begin position="342"/>
        <end position="360"/>
    </location>
</feature>
<feature type="transmembrane region" description="Helical" evidence="1">
    <location>
        <begin position="221"/>
        <end position="241"/>
    </location>
</feature>
<feature type="transmembrane region" description="Helical" evidence="1">
    <location>
        <begin position="6"/>
        <end position="25"/>
    </location>
</feature>
<gene>
    <name evidence="3" type="ORF">SAMN05421759_103146</name>
</gene>
<feature type="transmembrane region" description="Helical" evidence="1">
    <location>
        <begin position="456"/>
        <end position="477"/>
    </location>
</feature>
<feature type="transmembrane region" description="Helical" evidence="1">
    <location>
        <begin position="372"/>
        <end position="389"/>
    </location>
</feature>
<dbReference type="InterPro" id="IPR050228">
    <property type="entry name" value="Carboxylesterase_BioH"/>
</dbReference>
<dbReference type="PANTHER" id="PTHR43194">
    <property type="entry name" value="HYDROLASE ALPHA/BETA FOLD FAMILY"/>
    <property type="match status" value="1"/>
</dbReference>
<dbReference type="PANTHER" id="PTHR43194:SF5">
    <property type="entry name" value="PIMELOYL-[ACYL-CARRIER PROTEIN] METHYL ESTER ESTERASE"/>
    <property type="match status" value="1"/>
</dbReference>
<feature type="transmembrane region" description="Helical" evidence="1">
    <location>
        <begin position="253"/>
        <end position="274"/>
    </location>
</feature>
<keyword evidence="3" id="KW-0645">Protease</keyword>
<keyword evidence="3" id="KW-0378">Hydrolase</keyword>
<dbReference type="OrthoDB" id="504769at2"/>
<keyword evidence="1" id="KW-1133">Transmembrane helix</keyword>
<dbReference type="Pfam" id="PF00561">
    <property type="entry name" value="Abhydrolase_1"/>
    <property type="match status" value="1"/>
</dbReference>
<evidence type="ECO:0000313" key="3">
    <source>
        <dbReference type="EMBL" id="SIS77163.1"/>
    </source>
</evidence>
<organism evidence="3 4">
    <name type="scientific">Roseivivax lentus</name>
    <dbReference type="NCBI Taxonomy" id="633194"/>
    <lineage>
        <taxon>Bacteria</taxon>
        <taxon>Pseudomonadati</taxon>
        <taxon>Pseudomonadota</taxon>
        <taxon>Alphaproteobacteria</taxon>
        <taxon>Rhodobacterales</taxon>
        <taxon>Roseobacteraceae</taxon>
        <taxon>Roseivivax</taxon>
    </lineage>
</organism>
<proteinExistence type="predicted"/>
<dbReference type="AlphaFoldDB" id="A0A1N7LTI2"/>
<dbReference type="Gene3D" id="3.40.50.1820">
    <property type="entry name" value="alpha/beta hydrolase"/>
    <property type="match status" value="1"/>
</dbReference>
<keyword evidence="1" id="KW-0812">Transmembrane</keyword>
<evidence type="ECO:0000256" key="1">
    <source>
        <dbReference type="SAM" id="Phobius"/>
    </source>
</evidence>
<dbReference type="InterPro" id="IPR000073">
    <property type="entry name" value="AB_hydrolase_1"/>
</dbReference>
<reference evidence="4" key="1">
    <citation type="submission" date="2017-01" db="EMBL/GenBank/DDBJ databases">
        <authorList>
            <person name="Varghese N."/>
            <person name="Submissions S."/>
        </authorList>
    </citation>
    <scope>NUCLEOTIDE SEQUENCE [LARGE SCALE GENOMIC DNA]</scope>
    <source>
        <strain evidence="4">DSM 29430</strain>
    </source>
</reference>
<evidence type="ECO:0000313" key="4">
    <source>
        <dbReference type="Proteomes" id="UP000186684"/>
    </source>
</evidence>
<feature type="domain" description="AB hydrolase-1" evidence="2">
    <location>
        <begin position="57"/>
        <end position="153"/>
    </location>
</feature>
<feature type="transmembrane region" description="Helical" evidence="1">
    <location>
        <begin position="426"/>
        <end position="444"/>
    </location>
</feature>